<sequence length="93" mass="10923">MIINYLAEAGHGEEEMSFWDEVISITFDPAHIIGEVFWQVVFDVVLVAFIYGIVFKKWILPKLRHQLHKEIDQEHGIEHHDDHIHIKGAKDHD</sequence>
<dbReference type="EMBL" id="CAEZUE010000006">
    <property type="protein sequence ID" value="CAB4584247.1"/>
    <property type="molecule type" value="Genomic_DNA"/>
</dbReference>
<organism evidence="2">
    <name type="scientific">freshwater metagenome</name>
    <dbReference type="NCBI Taxonomy" id="449393"/>
    <lineage>
        <taxon>unclassified sequences</taxon>
        <taxon>metagenomes</taxon>
        <taxon>ecological metagenomes</taxon>
    </lineage>
</organism>
<keyword evidence="1" id="KW-1133">Transmembrane helix</keyword>
<evidence type="ECO:0000313" key="2">
    <source>
        <dbReference type="EMBL" id="CAB4584247.1"/>
    </source>
</evidence>
<accession>A0A6J6F7H0</accession>
<proteinExistence type="predicted"/>
<name>A0A6J6F7H0_9ZZZZ</name>
<keyword evidence="1" id="KW-0812">Transmembrane</keyword>
<keyword evidence="1" id="KW-0472">Membrane</keyword>
<reference evidence="2" key="1">
    <citation type="submission" date="2020-05" db="EMBL/GenBank/DDBJ databases">
        <authorList>
            <person name="Chiriac C."/>
            <person name="Salcher M."/>
            <person name="Ghai R."/>
            <person name="Kavagutti S V."/>
        </authorList>
    </citation>
    <scope>NUCLEOTIDE SEQUENCE</scope>
</reference>
<gene>
    <name evidence="2" type="ORF">UFOPK1788_00104</name>
</gene>
<evidence type="ECO:0000256" key="1">
    <source>
        <dbReference type="SAM" id="Phobius"/>
    </source>
</evidence>
<dbReference type="AlphaFoldDB" id="A0A6J6F7H0"/>
<feature type="transmembrane region" description="Helical" evidence="1">
    <location>
        <begin position="36"/>
        <end position="55"/>
    </location>
</feature>
<protein>
    <submittedName>
        <fullName evidence="2">Unannotated protein</fullName>
    </submittedName>
</protein>